<gene>
    <name evidence="1" type="ORF">BV25DRAFT_952277</name>
</gene>
<proteinExistence type="predicted"/>
<keyword evidence="2" id="KW-1185">Reference proteome</keyword>
<dbReference type="EMBL" id="MU277219">
    <property type="protein sequence ID" value="KAI0060375.1"/>
    <property type="molecule type" value="Genomic_DNA"/>
</dbReference>
<sequence>MRHLQLIQVYISSPAVQAASLHHPSHPAFAQRSTRLTSTRVLLQWPPSPHPPPPSPAASWPRTRLRPPPHPSPRPAVARSPSRPRRWSSAPPRAVRVPSSSSRHHHPLPPHPVSSSKLTPWAFTIRRPFSHHDLRARRAPAALSV</sequence>
<evidence type="ECO:0000313" key="1">
    <source>
        <dbReference type="EMBL" id="KAI0060375.1"/>
    </source>
</evidence>
<evidence type="ECO:0000313" key="2">
    <source>
        <dbReference type="Proteomes" id="UP000814140"/>
    </source>
</evidence>
<reference evidence="1" key="2">
    <citation type="journal article" date="2022" name="New Phytol.">
        <title>Evolutionary transition to the ectomycorrhizal habit in the genomes of a hyperdiverse lineage of mushroom-forming fungi.</title>
        <authorList>
            <person name="Looney B."/>
            <person name="Miyauchi S."/>
            <person name="Morin E."/>
            <person name="Drula E."/>
            <person name="Courty P.E."/>
            <person name="Kohler A."/>
            <person name="Kuo A."/>
            <person name="LaButti K."/>
            <person name="Pangilinan J."/>
            <person name="Lipzen A."/>
            <person name="Riley R."/>
            <person name="Andreopoulos W."/>
            <person name="He G."/>
            <person name="Johnson J."/>
            <person name="Nolan M."/>
            <person name="Tritt A."/>
            <person name="Barry K.W."/>
            <person name="Grigoriev I.V."/>
            <person name="Nagy L.G."/>
            <person name="Hibbett D."/>
            <person name="Henrissat B."/>
            <person name="Matheny P.B."/>
            <person name="Labbe J."/>
            <person name="Martin F.M."/>
        </authorList>
    </citation>
    <scope>NUCLEOTIDE SEQUENCE</scope>
    <source>
        <strain evidence="1">HHB10654</strain>
    </source>
</reference>
<protein>
    <submittedName>
        <fullName evidence="1">Uncharacterized protein</fullName>
    </submittedName>
</protein>
<organism evidence="1 2">
    <name type="scientific">Artomyces pyxidatus</name>
    <dbReference type="NCBI Taxonomy" id="48021"/>
    <lineage>
        <taxon>Eukaryota</taxon>
        <taxon>Fungi</taxon>
        <taxon>Dikarya</taxon>
        <taxon>Basidiomycota</taxon>
        <taxon>Agaricomycotina</taxon>
        <taxon>Agaricomycetes</taxon>
        <taxon>Russulales</taxon>
        <taxon>Auriscalpiaceae</taxon>
        <taxon>Artomyces</taxon>
    </lineage>
</organism>
<dbReference type="Proteomes" id="UP000814140">
    <property type="component" value="Unassembled WGS sequence"/>
</dbReference>
<reference evidence="1" key="1">
    <citation type="submission" date="2021-03" db="EMBL/GenBank/DDBJ databases">
        <authorList>
            <consortium name="DOE Joint Genome Institute"/>
            <person name="Ahrendt S."/>
            <person name="Looney B.P."/>
            <person name="Miyauchi S."/>
            <person name="Morin E."/>
            <person name="Drula E."/>
            <person name="Courty P.E."/>
            <person name="Chicoki N."/>
            <person name="Fauchery L."/>
            <person name="Kohler A."/>
            <person name="Kuo A."/>
            <person name="Labutti K."/>
            <person name="Pangilinan J."/>
            <person name="Lipzen A."/>
            <person name="Riley R."/>
            <person name="Andreopoulos W."/>
            <person name="He G."/>
            <person name="Johnson J."/>
            <person name="Barry K.W."/>
            <person name="Grigoriev I.V."/>
            <person name="Nagy L."/>
            <person name="Hibbett D."/>
            <person name="Henrissat B."/>
            <person name="Matheny P.B."/>
            <person name="Labbe J."/>
            <person name="Martin F."/>
        </authorList>
    </citation>
    <scope>NUCLEOTIDE SEQUENCE</scope>
    <source>
        <strain evidence="1">HHB10654</strain>
    </source>
</reference>
<accession>A0ACB8SWQ6</accession>
<name>A0ACB8SWQ6_9AGAM</name>
<comment type="caution">
    <text evidence="1">The sequence shown here is derived from an EMBL/GenBank/DDBJ whole genome shotgun (WGS) entry which is preliminary data.</text>
</comment>